<organism evidence="2 3">
    <name type="scientific">Modicella reniformis</name>
    <dbReference type="NCBI Taxonomy" id="1440133"/>
    <lineage>
        <taxon>Eukaryota</taxon>
        <taxon>Fungi</taxon>
        <taxon>Fungi incertae sedis</taxon>
        <taxon>Mucoromycota</taxon>
        <taxon>Mortierellomycotina</taxon>
        <taxon>Mortierellomycetes</taxon>
        <taxon>Mortierellales</taxon>
        <taxon>Mortierellaceae</taxon>
        <taxon>Modicella</taxon>
    </lineage>
</organism>
<gene>
    <name evidence="2" type="ORF">BGZ65_009197</name>
</gene>
<proteinExistence type="predicted"/>
<dbReference type="OrthoDB" id="10266325at2759"/>
<dbReference type="Proteomes" id="UP000749646">
    <property type="component" value="Unassembled WGS sequence"/>
</dbReference>
<evidence type="ECO:0000313" key="2">
    <source>
        <dbReference type="EMBL" id="KAF9962429.1"/>
    </source>
</evidence>
<protein>
    <recommendedName>
        <fullName evidence="1">Tse2 ADP-ribosyltransferase toxin domain-containing protein</fullName>
    </recommendedName>
</protein>
<feature type="non-terminal residue" evidence="2">
    <location>
        <position position="155"/>
    </location>
</feature>
<feature type="domain" description="Tse2 ADP-ribosyltransferase toxin" evidence="1">
    <location>
        <begin position="10"/>
        <end position="139"/>
    </location>
</feature>
<accession>A0A9P6J4D4</accession>
<comment type="caution">
    <text evidence="2">The sequence shown here is derived from an EMBL/GenBank/DDBJ whole genome shotgun (WGS) entry which is preliminary data.</text>
</comment>
<reference evidence="2" key="1">
    <citation type="journal article" date="2020" name="Fungal Divers.">
        <title>Resolving the Mortierellaceae phylogeny through synthesis of multi-gene phylogenetics and phylogenomics.</title>
        <authorList>
            <person name="Vandepol N."/>
            <person name="Liber J."/>
            <person name="Desiro A."/>
            <person name="Na H."/>
            <person name="Kennedy M."/>
            <person name="Barry K."/>
            <person name="Grigoriev I.V."/>
            <person name="Miller A.N."/>
            <person name="O'Donnell K."/>
            <person name="Stajich J.E."/>
            <person name="Bonito G."/>
        </authorList>
    </citation>
    <scope>NUCLEOTIDE SEQUENCE</scope>
    <source>
        <strain evidence="2">MES-2147</strain>
    </source>
</reference>
<name>A0A9P6J4D4_9FUNG</name>
<dbReference type="EMBL" id="JAAAHW010006380">
    <property type="protein sequence ID" value="KAF9962429.1"/>
    <property type="molecule type" value="Genomic_DNA"/>
</dbReference>
<evidence type="ECO:0000313" key="3">
    <source>
        <dbReference type="Proteomes" id="UP000749646"/>
    </source>
</evidence>
<evidence type="ECO:0000259" key="1">
    <source>
        <dbReference type="Pfam" id="PF18648"/>
    </source>
</evidence>
<sequence length="155" mass="17848">MVRFTRFFPATLARIQSGLQVNLRDGTVKTRGSFDLRTTNLGQVVLPTPIDQKKWTLPNGCSLRSPLSTSFQDVVESFDERDTFIFIIDKGTPIPKDLVLILERGDHFSFQCARSMTLQELNDRLTKFLETRSMRMTKDVYQTKYPAGEMNDYLD</sequence>
<dbReference type="InterPro" id="IPR041018">
    <property type="entry name" value="ADPRTs_Tse2"/>
</dbReference>
<keyword evidence="3" id="KW-1185">Reference proteome</keyword>
<dbReference type="AlphaFoldDB" id="A0A9P6J4D4"/>
<dbReference type="Pfam" id="PF18648">
    <property type="entry name" value="ADPRTs_Tse2"/>
    <property type="match status" value="1"/>
</dbReference>